<keyword evidence="2" id="KW-1185">Reference proteome</keyword>
<dbReference type="AlphaFoldDB" id="A0A482V1A5"/>
<dbReference type="Proteomes" id="UP000292052">
    <property type="component" value="Unassembled WGS sequence"/>
</dbReference>
<evidence type="ECO:0000313" key="1">
    <source>
        <dbReference type="EMBL" id="RZB38776.1"/>
    </source>
</evidence>
<comment type="caution">
    <text evidence="1">The sequence shown here is derived from an EMBL/GenBank/DDBJ whole genome shotgun (WGS) entry which is preliminary data.</text>
</comment>
<evidence type="ECO:0000313" key="2">
    <source>
        <dbReference type="Proteomes" id="UP000292052"/>
    </source>
</evidence>
<name>A0A482V1A5_ASBVE</name>
<protein>
    <submittedName>
        <fullName evidence="1">Uncharacterized protein</fullName>
    </submittedName>
</protein>
<gene>
    <name evidence="1" type="ORF">BDFB_014851</name>
</gene>
<accession>A0A482V1A5</accession>
<sequence>MVGMDIDSNLTHPLGTFIRCILV</sequence>
<proteinExistence type="predicted"/>
<dbReference type="EMBL" id="QDEB01133836">
    <property type="protein sequence ID" value="RZB38776.1"/>
    <property type="molecule type" value="Genomic_DNA"/>
</dbReference>
<organism evidence="1 2">
    <name type="scientific">Asbolus verrucosus</name>
    <name type="common">Desert ironclad beetle</name>
    <dbReference type="NCBI Taxonomy" id="1661398"/>
    <lineage>
        <taxon>Eukaryota</taxon>
        <taxon>Metazoa</taxon>
        <taxon>Ecdysozoa</taxon>
        <taxon>Arthropoda</taxon>
        <taxon>Hexapoda</taxon>
        <taxon>Insecta</taxon>
        <taxon>Pterygota</taxon>
        <taxon>Neoptera</taxon>
        <taxon>Endopterygota</taxon>
        <taxon>Coleoptera</taxon>
        <taxon>Polyphaga</taxon>
        <taxon>Cucujiformia</taxon>
        <taxon>Tenebrionidae</taxon>
        <taxon>Pimeliinae</taxon>
        <taxon>Asbolus</taxon>
    </lineage>
</organism>
<reference evidence="1 2" key="1">
    <citation type="submission" date="2017-03" db="EMBL/GenBank/DDBJ databases">
        <title>Genome of the blue death feigning beetle - Asbolus verrucosus.</title>
        <authorList>
            <person name="Rider S.D."/>
        </authorList>
    </citation>
    <scope>NUCLEOTIDE SEQUENCE [LARGE SCALE GENOMIC DNA]</scope>
    <source>
        <strain evidence="1">Butters</strain>
        <tissue evidence="1">Head and leg muscle</tissue>
    </source>
</reference>